<evidence type="ECO:0000256" key="1">
    <source>
        <dbReference type="ARBA" id="ARBA00007381"/>
    </source>
</evidence>
<gene>
    <name evidence="8" type="ORF">C1C97_003970</name>
</gene>
<protein>
    <submittedName>
        <fullName evidence="8">Hsp70 family protein</fullName>
    </submittedName>
</protein>
<keyword evidence="6" id="KW-0143">Chaperone</keyword>
<dbReference type="PROSITE" id="PS00297">
    <property type="entry name" value="HSP70_1"/>
    <property type="match status" value="1"/>
</dbReference>
<dbReference type="AlphaFoldDB" id="A0A495AAS0"/>
<evidence type="ECO:0000256" key="3">
    <source>
        <dbReference type="ARBA" id="ARBA00022741"/>
    </source>
</evidence>
<dbReference type="InterPro" id="IPR029047">
    <property type="entry name" value="HSP70_peptide-bd_sf"/>
</dbReference>
<accession>A0A495AAS0</accession>
<dbReference type="Pfam" id="PF00012">
    <property type="entry name" value="HSP70"/>
    <property type="match status" value="2"/>
</dbReference>
<evidence type="ECO:0000256" key="2">
    <source>
        <dbReference type="ARBA" id="ARBA00022553"/>
    </source>
</evidence>
<proteinExistence type="inferred from homology"/>
<name>A0A495AAS0_9MICC</name>
<keyword evidence="2" id="KW-0597">Phosphoprotein</keyword>
<dbReference type="FunFam" id="3.30.420.40:FF:000545">
    <property type="entry name" value="Endoplasmic reticulum chaperone BiP"/>
    <property type="match status" value="1"/>
</dbReference>
<dbReference type="InterPro" id="IPR043129">
    <property type="entry name" value="ATPase_NBD"/>
</dbReference>
<dbReference type="InterPro" id="IPR013126">
    <property type="entry name" value="Hsp_70_fam"/>
</dbReference>
<dbReference type="PANTHER" id="PTHR19375">
    <property type="entry name" value="HEAT SHOCK PROTEIN 70KDA"/>
    <property type="match status" value="1"/>
</dbReference>
<dbReference type="CDD" id="cd24029">
    <property type="entry name" value="ASKHA_NBD_HSP70_DnaK_HscA_HscC"/>
    <property type="match status" value="1"/>
</dbReference>
<dbReference type="PRINTS" id="PR00301">
    <property type="entry name" value="HEATSHOCK70"/>
</dbReference>
<evidence type="ECO:0000256" key="5">
    <source>
        <dbReference type="ARBA" id="ARBA00023016"/>
    </source>
</evidence>
<reference evidence="8 9" key="1">
    <citation type="submission" date="2018-10" db="EMBL/GenBank/DDBJ databases">
        <title>Kocuria tytouropygialis sp. nov., isolated from the uropygial gland of an American barn owl (Tyto furcata).</title>
        <authorList>
            <person name="Braun M.S."/>
            <person name="Wang E."/>
            <person name="Zimmermann S."/>
            <person name="Wagner H."/>
            <person name="Wink M."/>
        </authorList>
    </citation>
    <scope>NUCLEOTIDE SEQUENCE [LARGE SCALE GENOMIC DNA]</scope>
    <source>
        <strain evidence="8 9">442</strain>
    </source>
</reference>
<dbReference type="Gene3D" id="3.90.640.10">
    <property type="entry name" value="Actin, Chain A, domain 4"/>
    <property type="match status" value="1"/>
</dbReference>
<keyword evidence="4 7" id="KW-0067">ATP-binding</keyword>
<dbReference type="SUPFAM" id="SSF53067">
    <property type="entry name" value="Actin-like ATPase domain"/>
    <property type="match status" value="2"/>
</dbReference>
<dbReference type="GO" id="GO:0005524">
    <property type="term" value="F:ATP binding"/>
    <property type="evidence" value="ECO:0007669"/>
    <property type="project" value="UniProtKB-KW"/>
</dbReference>
<dbReference type="PROSITE" id="PS01036">
    <property type="entry name" value="HSP70_3"/>
    <property type="match status" value="1"/>
</dbReference>
<organism evidence="8 9">
    <name type="scientific">Kocuria tytonis</name>
    <dbReference type="NCBI Taxonomy" id="2054280"/>
    <lineage>
        <taxon>Bacteria</taxon>
        <taxon>Bacillati</taxon>
        <taxon>Actinomycetota</taxon>
        <taxon>Actinomycetes</taxon>
        <taxon>Micrococcales</taxon>
        <taxon>Micrococcaceae</taxon>
        <taxon>Kocuria</taxon>
    </lineage>
</organism>
<evidence type="ECO:0000256" key="6">
    <source>
        <dbReference type="ARBA" id="ARBA00023186"/>
    </source>
</evidence>
<dbReference type="GO" id="GO:0140662">
    <property type="term" value="F:ATP-dependent protein folding chaperone"/>
    <property type="evidence" value="ECO:0007669"/>
    <property type="project" value="InterPro"/>
</dbReference>
<evidence type="ECO:0000313" key="8">
    <source>
        <dbReference type="EMBL" id="RKQ37191.1"/>
    </source>
</evidence>
<dbReference type="Gene3D" id="3.30.420.40">
    <property type="match status" value="2"/>
</dbReference>
<evidence type="ECO:0000313" key="9">
    <source>
        <dbReference type="Proteomes" id="UP000249516"/>
    </source>
</evidence>
<dbReference type="Proteomes" id="UP000249516">
    <property type="component" value="Unassembled WGS sequence"/>
</dbReference>
<dbReference type="Gene3D" id="2.60.34.10">
    <property type="entry name" value="Substrate Binding Domain Of DNAk, Chain A, domain 1"/>
    <property type="match status" value="1"/>
</dbReference>
<dbReference type="EMBL" id="PNJG02000001">
    <property type="protein sequence ID" value="RKQ37191.1"/>
    <property type="molecule type" value="Genomic_DNA"/>
</dbReference>
<comment type="caution">
    <text evidence="8">The sequence shown here is derived from an EMBL/GenBank/DDBJ whole genome shotgun (WGS) entry which is preliminary data.</text>
</comment>
<keyword evidence="5" id="KW-0346">Stress response</keyword>
<keyword evidence="9" id="KW-1185">Reference proteome</keyword>
<sequence>MRSVGIDLGTTYSCVISMDGADSEEVVRNDRGAELTPSVVHIDESGACSVGAEAQLRLGDDPENVVVGVKRRMGTEFPVEYAGRSFTPEGLSALILRHLAEAAAEQFGIPEGELGAVITVPAYFGVAEKEATCAAAEIAGLKCLHLMPEPVAALHAYGLGDRPGGSSLVYDLGGGTFDVAVAEVTRGSHRVRAVDGESQLGGLDWDQRIVDLLWEQLEVLDDVDELRLDEELIAAVDTAAETLKRRLTGAERAVERLRFRGRFISLELTRQQFEDVTADLVDRTLDATERVVAAAARLGAPAVEHIVLVGGSTRMPMIRRRLGEHFSWEVLLTDPDRAVARGAAMVAAQLLAGNNQVTAGSISLSGAPISSVLPRALGVKLHSSGDPWREEPYVAHFLWQNTPLPVRNHRIDIASIVDGQQRVRVEIFEQSGVLLSDRVLDNDLLVEGEIVLSEGLPAGSPVTLDISVGEDGMLRVTALDPRSSEPLELEAFMHGVLDDRERAAQKQTVASLRMVR</sequence>
<evidence type="ECO:0000256" key="4">
    <source>
        <dbReference type="ARBA" id="ARBA00022840"/>
    </source>
</evidence>
<evidence type="ECO:0000256" key="7">
    <source>
        <dbReference type="RuleBase" id="RU003322"/>
    </source>
</evidence>
<dbReference type="SUPFAM" id="SSF100920">
    <property type="entry name" value="Heat shock protein 70kD (HSP70), peptide-binding domain"/>
    <property type="match status" value="1"/>
</dbReference>
<comment type="similarity">
    <text evidence="1 7">Belongs to the heat shock protein 70 family.</text>
</comment>
<dbReference type="OrthoDB" id="9766019at2"/>
<dbReference type="InterPro" id="IPR018181">
    <property type="entry name" value="Heat_shock_70_CS"/>
</dbReference>
<keyword evidence="3 7" id="KW-0547">Nucleotide-binding</keyword>